<comment type="caution">
    <text evidence="1">The sequence shown here is derived from an EMBL/GenBank/DDBJ whole genome shotgun (WGS) entry which is preliminary data.</text>
</comment>
<dbReference type="GeneID" id="87877336"/>
<evidence type="ECO:0000313" key="2">
    <source>
        <dbReference type="Proteomes" id="UP001285908"/>
    </source>
</evidence>
<proteinExistence type="predicted"/>
<sequence>MYWSNPPCKTSPDPTEGDHKTCTCSQLLLKAAFEAATIASHECRNRLFHAIYCDLEVHSKTKGSKPLHSFCIPYNFIDIIGPALDPQIQHILCLHNLQRKYKYVSKLRKIFLIAMLASVDYIDFLGNMVKVVDNNQGQLSDDKLPIEGSQVRDLNEKYAESFREFFWYQYLFLDGYCGGLGQPAFNAPRQAGSVSNECEISSFMGLTRYPIMKKLTGFIVVGLAKTYTL</sequence>
<dbReference type="RefSeq" id="XP_062694667.1">
    <property type="nucleotide sequence ID" value="XM_062839714.1"/>
</dbReference>
<protein>
    <submittedName>
        <fullName evidence="1">Uncharacterized protein</fullName>
    </submittedName>
</protein>
<keyword evidence="2" id="KW-1185">Reference proteome</keyword>
<gene>
    <name evidence="1" type="ORF">B0T23DRAFT_419816</name>
</gene>
<dbReference type="Proteomes" id="UP001285908">
    <property type="component" value="Unassembled WGS sequence"/>
</dbReference>
<organism evidence="1 2">
    <name type="scientific">Neurospora hispaniola</name>
    <dbReference type="NCBI Taxonomy" id="588809"/>
    <lineage>
        <taxon>Eukaryota</taxon>
        <taxon>Fungi</taxon>
        <taxon>Dikarya</taxon>
        <taxon>Ascomycota</taxon>
        <taxon>Pezizomycotina</taxon>
        <taxon>Sordariomycetes</taxon>
        <taxon>Sordariomycetidae</taxon>
        <taxon>Sordariales</taxon>
        <taxon>Sordariaceae</taxon>
        <taxon>Neurospora</taxon>
    </lineage>
</organism>
<reference evidence="1 2" key="1">
    <citation type="journal article" date="2023" name="Mol. Phylogenet. Evol.">
        <title>Genome-scale phylogeny and comparative genomics of the fungal order Sordariales.</title>
        <authorList>
            <person name="Hensen N."/>
            <person name="Bonometti L."/>
            <person name="Westerberg I."/>
            <person name="Brannstrom I.O."/>
            <person name="Guillou S."/>
            <person name="Cros-Aarteil S."/>
            <person name="Calhoun S."/>
            <person name="Haridas S."/>
            <person name="Kuo A."/>
            <person name="Mondo S."/>
            <person name="Pangilinan J."/>
            <person name="Riley R."/>
            <person name="LaButti K."/>
            <person name="Andreopoulos B."/>
            <person name="Lipzen A."/>
            <person name="Chen C."/>
            <person name="Yan M."/>
            <person name="Daum C."/>
            <person name="Ng V."/>
            <person name="Clum A."/>
            <person name="Steindorff A."/>
            <person name="Ohm R.A."/>
            <person name="Martin F."/>
            <person name="Silar P."/>
            <person name="Natvig D.O."/>
            <person name="Lalanne C."/>
            <person name="Gautier V."/>
            <person name="Ament-Velasquez S.L."/>
            <person name="Kruys A."/>
            <person name="Hutchinson M.I."/>
            <person name="Powell A.J."/>
            <person name="Barry K."/>
            <person name="Miller A.N."/>
            <person name="Grigoriev I.V."/>
            <person name="Debuchy R."/>
            <person name="Gladieux P."/>
            <person name="Hiltunen Thoren M."/>
            <person name="Johannesson H."/>
        </authorList>
    </citation>
    <scope>NUCLEOTIDE SEQUENCE [LARGE SCALE GENOMIC DNA]</scope>
    <source>
        <strain evidence="1 2">FGSC 10403</strain>
    </source>
</reference>
<evidence type="ECO:0000313" key="1">
    <source>
        <dbReference type="EMBL" id="KAK3495238.1"/>
    </source>
</evidence>
<dbReference type="AlphaFoldDB" id="A0AAJ0MSY2"/>
<dbReference type="EMBL" id="JAULSX010000003">
    <property type="protein sequence ID" value="KAK3495238.1"/>
    <property type="molecule type" value="Genomic_DNA"/>
</dbReference>
<accession>A0AAJ0MSY2</accession>
<name>A0AAJ0MSY2_9PEZI</name>